<keyword evidence="8" id="KW-0663">Pyridoxal phosphate</keyword>
<dbReference type="PROSITE" id="PS50011">
    <property type="entry name" value="PROTEIN_KINASE_DOM"/>
    <property type="match status" value="1"/>
</dbReference>
<reference evidence="19" key="1">
    <citation type="journal article" date="2023" name="Plant J.">
        <title>The genome of the king protea, Protea cynaroides.</title>
        <authorList>
            <person name="Chang J."/>
            <person name="Duong T.A."/>
            <person name="Schoeman C."/>
            <person name="Ma X."/>
            <person name="Roodt D."/>
            <person name="Barker N."/>
            <person name="Li Z."/>
            <person name="Van de Peer Y."/>
            <person name="Mizrachi E."/>
        </authorList>
    </citation>
    <scope>NUCLEOTIDE SEQUENCE</scope>
    <source>
        <tissue evidence="19">Young leaves</tissue>
    </source>
</reference>
<comment type="catalytic activity">
    <reaction evidence="12">
        <text>L-threonine = acetaldehyde + glycine</text>
        <dbReference type="Rhea" id="RHEA:19625"/>
        <dbReference type="ChEBI" id="CHEBI:15343"/>
        <dbReference type="ChEBI" id="CHEBI:57305"/>
        <dbReference type="ChEBI" id="CHEBI:57926"/>
        <dbReference type="EC" id="4.1.2.48"/>
    </reaction>
    <physiologicalReaction direction="left-to-right" evidence="12">
        <dbReference type="Rhea" id="RHEA:19626"/>
    </physiologicalReaction>
</comment>
<gene>
    <name evidence="19" type="ORF">NE237_011032</name>
</gene>
<dbReference type="GO" id="GO:0004674">
    <property type="term" value="F:protein serine/threonine kinase activity"/>
    <property type="evidence" value="ECO:0007669"/>
    <property type="project" value="UniProtKB-KW"/>
</dbReference>
<evidence type="ECO:0000256" key="13">
    <source>
        <dbReference type="ARBA" id="ARBA00052637"/>
    </source>
</evidence>
<comment type="similarity">
    <text evidence="2">Belongs to the threonine aldolase family.</text>
</comment>
<comment type="function">
    <text evidence="14">Threonine aldolase involved in threonine degradation to glycine. May play a role in the removal of L-allo-threonine.</text>
</comment>
<keyword evidence="6" id="KW-0418">Kinase</keyword>
<keyword evidence="20" id="KW-1185">Reference proteome</keyword>
<name>A0A9Q0GZ34_9MAGN</name>
<evidence type="ECO:0000256" key="2">
    <source>
        <dbReference type="ARBA" id="ARBA00006966"/>
    </source>
</evidence>
<evidence type="ECO:0000256" key="9">
    <source>
        <dbReference type="ARBA" id="ARBA00023239"/>
    </source>
</evidence>
<dbReference type="GO" id="GO:0005524">
    <property type="term" value="F:ATP binding"/>
    <property type="evidence" value="ECO:0007669"/>
    <property type="project" value="UniProtKB-KW"/>
</dbReference>
<dbReference type="InterPro" id="IPR011009">
    <property type="entry name" value="Kinase-like_dom_sf"/>
</dbReference>
<evidence type="ECO:0000313" key="19">
    <source>
        <dbReference type="EMBL" id="KAJ4954249.1"/>
    </source>
</evidence>
<feature type="domain" description="Protein kinase" evidence="18">
    <location>
        <begin position="78"/>
        <end position="432"/>
    </location>
</feature>
<dbReference type="EMBL" id="JAMYWD010000011">
    <property type="protein sequence ID" value="KAJ4954249.1"/>
    <property type="molecule type" value="Genomic_DNA"/>
</dbReference>
<comment type="catalytic activity">
    <reaction evidence="13">
        <text>L-allo-threonine = acetaldehyde + glycine</text>
        <dbReference type="Rhea" id="RHEA:26209"/>
        <dbReference type="ChEBI" id="CHEBI:15343"/>
        <dbReference type="ChEBI" id="CHEBI:57305"/>
        <dbReference type="ChEBI" id="CHEBI:58585"/>
        <dbReference type="EC" id="4.1.2.48"/>
    </reaction>
    <physiologicalReaction direction="left-to-right" evidence="13">
        <dbReference type="Rhea" id="RHEA:26210"/>
    </physiologicalReaction>
</comment>
<evidence type="ECO:0000256" key="6">
    <source>
        <dbReference type="ARBA" id="ARBA00022777"/>
    </source>
</evidence>
<dbReference type="Gene3D" id="3.40.640.10">
    <property type="entry name" value="Type I PLP-dependent aspartate aminotransferase-like (Major domain)"/>
    <property type="match status" value="1"/>
</dbReference>
<dbReference type="GO" id="GO:0006545">
    <property type="term" value="P:glycine biosynthetic process"/>
    <property type="evidence" value="ECO:0007669"/>
    <property type="project" value="TreeGrafter"/>
</dbReference>
<evidence type="ECO:0000256" key="12">
    <source>
        <dbReference type="ARBA" id="ARBA00051558"/>
    </source>
</evidence>
<dbReference type="GO" id="GO:0008732">
    <property type="term" value="F:L-allo-threonine aldolase activity"/>
    <property type="evidence" value="ECO:0007669"/>
    <property type="project" value="TreeGrafter"/>
</dbReference>
<dbReference type="AlphaFoldDB" id="A0A9Q0GZ34"/>
<feature type="region of interest" description="Disordered" evidence="16">
    <location>
        <begin position="74"/>
        <end position="116"/>
    </location>
</feature>
<evidence type="ECO:0000256" key="14">
    <source>
        <dbReference type="ARBA" id="ARBA00058325"/>
    </source>
</evidence>
<evidence type="ECO:0000256" key="3">
    <source>
        <dbReference type="ARBA" id="ARBA00022527"/>
    </source>
</evidence>
<proteinExistence type="inferred from homology"/>
<dbReference type="Proteomes" id="UP001141806">
    <property type="component" value="Unassembled WGS sequence"/>
</dbReference>
<dbReference type="InterPro" id="IPR015424">
    <property type="entry name" value="PyrdxlP-dep_Trfase"/>
</dbReference>
<dbReference type="NCBIfam" id="NF041359">
    <property type="entry name" value="GntG_guanitoxin"/>
    <property type="match status" value="1"/>
</dbReference>
<evidence type="ECO:0000256" key="17">
    <source>
        <dbReference type="SAM" id="Phobius"/>
    </source>
</evidence>
<dbReference type="Pfam" id="PF01212">
    <property type="entry name" value="Beta_elim_lyase"/>
    <property type="match status" value="1"/>
</dbReference>
<evidence type="ECO:0000256" key="7">
    <source>
        <dbReference type="ARBA" id="ARBA00022840"/>
    </source>
</evidence>
<evidence type="ECO:0000256" key="4">
    <source>
        <dbReference type="ARBA" id="ARBA00022679"/>
    </source>
</evidence>
<dbReference type="SUPFAM" id="SSF53383">
    <property type="entry name" value="PLP-dependent transferases"/>
    <property type="match status" value="1"/>
</dbReference>
<dbReference type="InterPro" id="IPR001597">
    <property type="entry name" value="ArAA_b-elim_lyase/Thr_aldolase"/>
</dbReference>
<dbReference type="Gene3D" id="3.90.1150.10">
    <property type="entry name" value="Aspartate Aminotransferase, domain 1"/>
    <property type="match status" value="1"/>
</dbReference>
<dbReference type="OrthoDB" id="10261951at2759"/>
<keyword evidence="5" id="KW-0547">Nucleotide-binding</keyword>
<dbReference type="Pfam" id="PF07714">
    <property type="entry name" value="PK_Tyr_Ser-Thr"/>
    <property type="match status" value="1"/>
</dbReference>
<dbReference type="Pfam" id="PF11904">
    <property type="entry name" value="ANKRD13_C"/>
    <property type="match status" value="1"/>
</dbReference>
<feature type="transmembrane region" description="Helical" evidence="17">
    <location>
        <begin position="203"/>
        <end position="223"/>
    </location>
</feature>
<evidence type="ECO:0000256" key="16">
    <source>
        <dbReference type="SAM" id="MobiDB-lite"/>
    </source>
</evidence>
<dbReference type="InterPro" id="IPR001245">
    <property type="entry name" value="Ser-Thr/Tyr_kinase_cat_dom"/>
</dbReference>
<feature type="compositionally biased region" description="Basic and acidic residues" evidence="16">
    <location>
        <begin position="83"/>
        <end position="98"/>
    </location>
</feature>
<dbReference type="PANTHER" id="PTHR48097">
    <property type="entry name" value="L-THREONINE ALDOLASE-RELATED"/>
    <property type="match status" value="1"/>
</dbReference>
<evidence type="ECO:0000259" key="18">
    <source>
        <dbReference type="PROSITE" id="PS50011"/>
    </source>
</evidence>
<comment type="catalytic activity">
    <reaction evidence="11">
        <text>L-seryl-[protein] + ATP = O-phospho-L-seryl-[protein] + ADP + H(+)</text>
        <dbReference type="Rhea" id="RHEA:17989"/>
        <dbReference type="Rhea" id="RHEA-COMP:9863"/>
        <dbReference type="Rhea" id="RHEA-COMP:11604"/>
        <dbReference type="ChEBI" id="CHEBI:15378"/>
        <dbReference type="ChEBI" id="CHEBI:29999"/>
        <dbReference type="ChEBI" id="CHEBI:30616"/>
        <dbReference type="ChEBI" id="CHEBI:83421"/>
        <dbReference type="ChEBI" id="CHEBI:456216"/>
        <dbReference type="EC" id="2.7.11.1"/>
    </reaction>
</comment>
<comment type="cofactor">
    <cofactor evidence="1">
        <name>pyridoxal 5'-phosphate</name>
        <dbReference type="ChEBI" id="CHEBI:597326"/>
    </cofactor>
</comment>
<keyword evidence="17" id="KW-1133">Transmembrane helix</keyword>
<dbReference type="CDD" id="cd06502">
    <property type="entry name" value="TA_like"/>
    <property type="match status" value="1"/>
</dbReference>
<keyword evidence="9" id="KW-0456">Lyase</keyword>
<evidence type="ECO:0000256" key="1">
    <source>
        <dbReference type="ARBA" id="ARBA00001933"/>
    </source>
</evidence>
<evidence type="ECO:0000256" key="10">
    <source>
        <dbReference type="ARBA" id="ARBA00047899"/>
    </source>
</evidence>
<dbReference type="InterPro" id="IPR015421">
    <property type="entry name" value="PyrdxlP-dep_Trfase_major"/>
</dbReference>
<dbReference type="FunFam" id="3.90.1150.10:FF:000041">
    <property type="entry name" value="Low-specificity L-threonine aldolase"/>
    <property type="match status" value="1"/>
</dbReference>
<keyword evidence="7" id="KW-0067">ATP-binding</keyword>
<dbReference type="PROSITE" id="PS00108">
    <property type="entry name" value="PROTEIN_KINASE_ST"/>
    <property type="match status" value="1"/>
</dbReference>
<organism evidence="19 20">
    <name type="scientific">Protea cynaroides</name>
    <dbReference type="NCBI Taxonomy" id="273540"/>
    <lineage>
        <taxon>Eukaryota</taxon>
        <taxon>Viridiplantae</taxon>
        <taxon>Streptophyta</taxon>
        <taxon>Embryophyta</taxon>
        <taxon>Tracheophyta</taxon>
        <taxon>Spermatophyta</taxon>
        <taxon>Magnoliopsida</taxon>
        <taxon>Proteales</taxon>
        <taxon>Proteaceae</taxon>
        <taxon>Protea</taxon>
    </lineage>
</organism>
<keyword evidence="3" id="KW-0723">Serine/threonine-protein kinase</keyword>
<dbReference type="InterPro" id="IPR008271">
    <property type="entry name" value="Ser/Thr_kinase_AS"/>
</dbReference>
<keyword evidence="17" id="KW-0812">Transmembrane</keyword>
<evidence type="ECO:0000256" key="11">
    <source>
        <dbReference type="ARBA" id="ARBA00048679"/>
    </source>
</evidence>
<dbReference type="GO" id="GO:0006567">
    <property type="term" value="P:L-threonine catabolic process"/>
    <property type="evidence" value="ECO:0007669"/>
    <property type="project" value="TreeGrafter"/>
</dbReference>
<dbReference type="InterPro" id="IPR015422">
    <property type="entry name" value="PyrdxlP-dep_Trfase_small"/>
</dbReference>
<evidence type="ECO:0000313" key="20">
    <source>
        <dbReference type="Proteomes" id="UP001141806"/>
    </source>
</evidence>
<dbReference type="InterPro" id="IPR000719">
    <property type="entry name" value="Prot_kinase_dom"/>
</dbReference>
<protein>
    <recommendedName>
        <fullName evidence="18">Protein kinase domain-containing protein</fullName>
    </recommendedName>
</protein>
<dbReference type="NCBIfam" id="NF007825">
    <property type="entry name" value="PRK10534.1"/>
    <property type="match status" value="1"/>
</dbReference>
<accession>A0A9Q0GZ34</accession>
<dbReference type="FunFam" id="1.10.510.10:FF:001023">
    <property type="entry name" value="Os07g0541700 protein"/>
    <property type="match status" value="1"/>
</dbReference>
<sequence>MTDEELFVAEEDERIVNGGEHDEYDGVLTAEERMQLDSALLIGNSEGFGRMRNMWLSIPKKMFSKLAPESCNQKPIDCQKSPEFPREDLGDVKKGKEKSNKKKKKSAVTSEPKQENEYKKGLRPVLWLTPGFPLETEELLPLLDILANKVKAVRRLRELLTTKLPPGTFPVQLKTILRNTGMVLPYSWDFCSSLETGKTGKTWIVILVSCVAAIIAGLGFGWFPNGSLDSYLYRNKRSMRWELRYKIACDLAYALLYLHEEWEQCVLHRDVKSSNVILDSNFNAKLGDFGLARLVEHGKESQATKKLNMCLIVKVRNRAVAAFELGGDCREEGAVGFISEKMVTRTVDLRSDTVTKPTEAMRAAMANAEVDDDILGSDPTAYRFEAEMARIMGKEAALFVPSGTMGNLISVLVHCEVRGSEIILGDKSHIHVYENGGISTIGAVHSRTVKNNSDGTMDIDLIEAAIRDPEGELYYPTTRLICLENSHATCGGRCISVEYTDKVGEIAKKHGIKLHIDGARIFNAAAALGVPVNRLVQAADSVSVCLSKGLGAPVGTVIVGSNSFIAKANRLRKTIGGGMRQVGVLCAAAFVALQENVTKLEDDHKKAKILADGLAQIKGIKVDMDSVETNIIFFNVSEGSNITVEKLCQFLEKHGILVMPRSSFSIRVVLHHQISESDVQYTLSCIQQAFQPQIEANGK</sequence>
<keyword evidence="4" id="KW-0808">Transferase</keyword>
<evidence type="ECO:0000256" key="15">
    <source>
        <dbReference type="ARBA" id="ARBA00060555"/>
    </source>
</evidence>
<dbReference type="InterPro" id="IPR055285">
    <property type="entry name" value="ANKRD13_C"/>
</dbReference>
<comment type="caution">
    <text evidence="19">The sequence shown here is derived from an EMBL/GenBank/DDBJ whole genome shotgun (WGS) entry which is preliminary data.</text>
</comment>
<dbReference type="SUPFAM" id="SSF56112">
    <property type="entry name" value="Protein kinase-like (PK-like)"/>
    <property type="match status" value="1"/>
</dbReference>
<evidence type="ECO:0000256" key="8">
    <source>
        <dbReference type="ARBA" id="ARBA00022898"/>
    </source>
</evidence>
<dbReference type="PANTHER" id="PTHR48097:SF9">
    <property type="entry name" value="L-THREONINE ALDOLASE"/>
    <property type="match status" value="1"/>
</dbReference>
<keyword evidence="17" id="KW-0472">Membrane</keyword>
<dbReference type="InterPro" id="IPR023603">
    <property type="entry name" value="Low_specificity_L-TA-like"/>
</dbReference>
<dbReference type="Gene3D" id="1.10.510.10">
    <property type="entry name" value="Transferase(Phosphotransferase) domain 1"/>
    <property type="match status" value="1"/>
</dbReference>
<dbReference type="GO" id="GO:0005829">
    <property type="term" value="C:cytosol"/>
    <property type="evidence" value="ECO:0007669"/>
    <property type="project" value="TreeGrafter"/>
</dbReference>
<dbReference type="FunFam" id="3.40.640.10:FF:000063">
    <property type="entry name" value="probable low-specificity L-threonine aldolase 1"/>
    <property type="match status" value="1"/>
</dbReference>
<evidence type="ECO:0000256" key="5">
    <source>
        <dbReference type="ARBA" id="ARBA00022741"/>
    </source>
</evidence>
<comment type="pathway">
    <text evidence="15">Amino-acid degradation; L-threonine degradation via aldolase pathway; acetaldehyde and glycine from L-threonine: step 1/1.</text>
</comment>
<comment type="catalytic activity">
    <reaction evidence="10">
        <text>L-threonyl-[protein] + ATP = O-phospho-L-threonyl-[protein] + ADP + H(+)</text>
        <dbReference type="Rhea" id="RHEA:46608"/>
        <dbReference type="Rhea" id="RHEA-COMP:11060"/>
        <dbReference type="Rhea" id="RHEA-COMP:11605"/>
        <dbReference type="ChEBI" id="CHEBI:15378"/>
        <dbReference type="ChEBI" id="CHEBI:30013"/>
        <dbReference type="ChEBI" id="CHEBI:30616"/>
        <dbReference type="ChEBI" id="CHEBI:61977"/>
        <dbReference type="ChEBI" id="CHEBI:456216"/>
        <dbReference type="EC" id="2.7.11.1"/>
    </reaction>
</comment>